<protein>
    <recommendedName>
        <fullName evidence="2">cysteine-S-conjugate beta-lyase</fullName>
        <ecNumber evidence="2">4.4.1.13</ecNumber>
    </recommendedName>
</protein>
<feature type="domain" description="Aminotransferase class I/classII large" evidence="6">
    <location>
        <begin position="51"/>
        <end position="394"/>
    </location>
</feature>
<dbReference type="RefSeq" id="WP_274959831.1">
    <property type="nucleotide sequence ID" value="NZ_DYWQ01000172.1"/>
</dbReference>
<comment type="similarity">
    <text evidence="5">Belongs to the class-II pyridoxal-phosphate-dependent aminotransferase family. MalY/PatB cystathionine beta-lyase subfamily.</text>
</comment>
<reference evidence="7" key="2">
    <citation type="submission" date="2021-09" db="EMBL/GenBank/DDBJ databases">
        <authorList>
            <person name="Gilroy R."/>
        </authorList>
    </citation>
    <scope>NUCLEOTIDE SEQUENCE</scope>
    <source>
        <strain evidence="7">CHK124-7917</strain>
    </source>
</reference>
<organism evidence="7 8">
    <name type="scientific">Thermophilibacter provencensis</name>
    <dbReference type="NCBI Taxonomy" id="1852386"/>
    <lineage>
        <taxon>Bacteria</taxon>
        <taxon>Bacillati</taxon>
        <taxon>Actinomycetota</taxon>
        <taxon>Coriobacteriia</taxon>
        <taxon>Coriobacteriales</taxon>
        <taxon>Atopobiaceae</taxon>
        <taxon>Thermophilibacter</taxon>
    </lineage>
</organism>
<dbReference type="SUPFAM" id="SSF53383">
    <property type="entry name" value="PLP-dependent transferases"/>
    <property type="match status" value="1"/>
</dbReference>
<dbReference type="PANTHER" id="PTHR43525">
    <property type="entry name" value="PROTEIN MALY"/>
    <property type="match status" value="1"/>
</dbReference>
<evidence type="ECO:0000256" key="1">
    <source>
        <dbReference type="ARBA" id="ARBA00001933"/>
    </source>
</evidence>
<dbReference type="AlphaFoldDB" id="A0A921GI00"/>
<dbReference type="GO" id="GO:0030170">
    <property type="term" value="F:pyridoxal phosphate binding"/>
    <property type="evidence" value="ECO:0007669"/>
    <property type="project" value="InterPro"/>
</dbReference>
<proteinExistence type="inferred from homology"/>
<evidence type="ECO:0000313" key="8">
    <source>
        <dbReference type="Proteomes" id="UP000697330"/>
    </source>
</evidence>
<keyword evidence="7" id="KW-0032">Aminotransferase</keyword>
<dbReference type="InterPro" id="IPR004839">
    <property type="entry name" value="Aminotransferase_I/II_large"/>
</dbReference>
<keyword evidence="4" id="KW-0456">Lyase</keyword>
<dbReference type="Gene3D" id="3.40.640.10">
    <property type="entry name" value="Type I PLP-dependent aspartate aminotransferase-like (Major domain)"/>
    <property type="match status" value="1"/>
</dbReference>
<dbReference type="InterPro" id="IPR015422">
    <property type="entry name" value="PyrdxlP-dep_Trfase_small"/>
</dbReference>
<evidence type="ECO:0000313" key="7">
    <source>
        <dbReference type="EMBL" id="HJF46349.1"/>
    </source>
</evidence>
<dbReference type="GO" id="GO:0008483">
    <property type="term" value="F:transaminase activity"/>
    <property type="evidence" value="ECO:0007669"/>
    <property type="project" value="UniProtKB-KW"/>
</dbReference>
<dbReference type="EC" id="4.4.1.13" evidence="2"/>
<gene>
    <name evidence="7" type="ORF">K8U72_11320</name>
</gene>
<name>A0A921GI00_9ACTN</name>
<keyword evidence="7" id="KW-0808">Transferase</keyword>
<comment type="cofactor">
    <cofactor evidence="1">
        <name>pyridoxal 5'-phosphate</name>
        <dbReference type="ChEBI" id="CHEBI:597326"/>
    </cofactor>
</comment>
<keyword evidence="3" id="KW-0663">Pyridoxal phosphate</keyword>
<dbReference type="EMBL" id="DYWQ01000172">
    <property type="protein sequence ID" value="HJF46349.1"/>
    <property type="molecule type" value="Genomic_DNA"/>
</dbReference>
<evidence type="ECO:0000259" key="6">
    <source>
        <dbReference type="Pfam" id="PF00155"/>
    </source>
</evidence>
<evidence type="ECO:0000256" key="3">
    <source>
        <dbReference type="ARBA" id="ARBA00022898"/>
    </source>
</evidence>
<comment type="caution">
    <text evidence="7">The sequence shown here is derived from an EMBL/GenBank/DDBJ whole genome shotgun (WGS) entry which is preliminary data.</text>
</comment>
<dbReference type="GO" id="GO:0047804">
    <property type="term" value="F:cysteine-S-conjugate beta-lyase activity"/>
    <property type="evidence" value="ECO:0007669"/>
    <property type="project" value="UniProtKB-EC"/>
</dbReference>
<sequence length="402" mass="45247">MTYDFTTILDRAGHDALALDAIGAPGSGYPAPDEGFDPIPMWVADMNFPVAPSITRAIEERLQYPTFGYFRPSDAYYQAIIDWHRDRKGVRDLEPRHIGYENGVLGGVVSALTAFAAPGDPVLVHSPTYVGFTHALEDNGFKIVHSPLVRDADGVWRMDFEDMERRLAEGRIHVAIFCSPHNPCGRVWERWEVERAMELFRAHDCVVISDEIWSDIVRPGYAHVPTQSVSDDARERTIALYAPSKTFNLAGLIGSYHVIYSDYLRDRVESKGAKPHYNSMNVLSQHALIGAYGPEGRAWADELNQVIAGNVDWACDFIECSIPGVDVFRPQGTYMLFLDCTRWCEKNGRSIDELLRAGWRVGVYWQDGRAFNGPCHIRMNLALPLSRVQEAFGRLGRYVFSA</sequence>
<dbReference type="InterPro" id="IPR051798">
    <property type="entry name" value="Class-II_PLP-Dep_Aminotrans"/>
</dbReference>
<dbReference type="CDD" id="cd00609">
    <property type="entry name" value="AAT_like"/>
    <property type="match status" value="1"/>
</dbReference>
<accession>A0A921GI00</accession>
<dbReference type="Pfam" id="PF00155">
    <property type="entry name" value="Aminotran_1_2"/>
    <property type="match status" value="1"/>
</dbReference>
<reference evidence="7" key="1">
    <citation type="journal article" date="2021" name="PeerJ">
        <title>Extensive microbial diversity within the chicken gut microbiome revealed by metagenomics and culture.</title>
        <authorList>
            <person name="Gilroy R."/>
            <person name="Ravi A."/>
            <person name="Getino M."/>
            <person name="Pursley I."/>
            <person name="Horton D.L."/>
            <person name="Alikhan N.F."/>
            <person name="Baker D."/>
            <person name="Gharbi K."/>
            <person name="Hall N."/>
            <person name="Watson M."/>
            <person name="Adriaenssens E.M."/>
            <person name="Foster-Nyarko E."/>
            <person name="Jarju S."/>
            <person name="Secka A."/>
            <person name="Antonio M."/>
            <person name="Oren A."/>
            <person name="Chaudhuri R.R."/>
            <person name="La Ragione R."/>
            <person name="Hildebrand F."/>
            <person name="Pallen M.J."/>
        </authorList>
    </citation>
    <scope>NUCLEOTIDE SEQUENCE</scope>
    <source>
        <strain evidence="7">CHK124-7917</strain>
    </source>
</reference>
<dbReference type="Proteomes" id="UP000697330">
    <property type="component" value="Unassembled WGS sequence"/>
</dbReference>
<dbReference type="Gene3D" id="3.90.1150.10">
    <property type="entry name" value="Aspartate Aminotransferase, domain 1"/>
    <property type="match status" value="1"/>
</dbReference>
<dbReference type="InterPro" id="IPR015424">
    <property type="entry name" value="PyrdxlP-dep_Trfase"/>
</dbReference>
<evidence type="ECO:0000256" key="2">
    <source>
        <dbReference type="ARBA" id="ARBA00012224"/>
    </source>
</evidence>
<evidence type="ECO:0000256" key="5">
    <source>
        <dbReference type="ARBA" id="ARBA00037974"/>
    </source>
</evidence>
<evidence type="ECO:0000256" key="4">
    <source>
        <dbReference type="ARBA" id="ARBA00023239"/>
    </source>
</evidence>
<dbReference type="InterPro" id="IPR015421">
    <property type="entry name" value="PyrdxlP-dep_Trfase_major"/>
</dbReference>
<dbReference type="PANTHER" id="PTHR43525:SF1">
    <property type="entry name" value="PROTEIN MALY"/>
    <property type="match status" value="1"/>
</dbReference>